<organism evidence="6 7">
    <name type="scientific">Shewanella japonica</name>
    <dbReference type="NCBI Taxonomy" id="93973"/>
    <lineage>
        <taxon>Bacteria</taxon>
        <taxon>Pseudomonadati</taxon>
        <taxon>Pseudomonadota</taxon>
        <taxon>Gammaproteobacteria</taxon>
        <taxon>Alteromonadales</taxon>
        <taxon>Shewanellaceae</taxon>
        <taxon>Shewanella</taxon>
    </lineage>
</organism>
<protein>
    <submittedName>
        <fullName evidence="6">Peptidase S45</fullName>
    </submittedName>
</protein>
<dbReference type="Gene3D" id="2.30.120.10">
    <property type="match status" value="1"/>
</dbReference>
<dbReference type="InterPro" id="IPR023343">
    <property type="entry name" value="Penicillin_amidase_dom1"/>
</dbReference>
<gene>
    <name evidence="6" type="ORF">SJ2017_2991</name>
</gene>
<dbReference type="Gene3D" id="1.10.439.10">
    <property type="entry name" value="Penicillin Amidohydrolase, domain 1"/>
    <property type="match status" value="1"/>
</dbReference>
<dbReference type="Gene3D" id="1.10.1400.10">
    <property type="match status" value="1"/>
</dbReference>
<evidence type="ECO:0000313" key="6">
    <source>
        <dbReference type="EMBL" id="ARD23268.1"/>
    </source>
</evidence>
<dbReference type="PROSITE" id="PS51257">
    <property type="entry name" value="PROKAR_LIPOPROTEIN"/>
    <property type="match status" value="1"/>
</dbReference>
<evidence type="ECO:0000256" key="3">
    <source>
        <dbReference type="ARBA" id="ARBA00022801"/>
    </source>
</evidence>
<evidence type="ECO:0000256" key="4">
    <source>
        <dbReference type="ARBA" id="ARBA00023145"/>
    </source>
</evidence>
<evidence type="ECO:0000256" key="2">
    <source>
        <dbReference type="ARBA" id="ARBA00022729"/>
    </source>
</evidence>
<keyword evidence="7" id="KW-1185">Reference proteome</keyword>
<dbReference type="PANTHER" id="PTHR34218">
    <property type="entry name" value="PEPTIDASE S45 PENICILLIN AMIDASE"/>
    <property type="match status" value="1"/>
</dbReference>
<evidence type="ECO:0000256" key="5">
    <source>
        <dbReference type="SAM" id="SignalP"/>
    </source>
</evidence>
<dbReference type="InterPro" id="IPR002692">
    <property type="entry name" value="S45"/>
</dbReference>
<feature type="signal peptide" evidence="5">
    <location>
        <begin position="1"/>
        <end position="21"/>
    </location>
</feature>
<dbReference type="Gene3D" id="3.60.20.10">
    <property type="entry name" value="Glutamine Phosphoribosylpyrophosphate, subunit 1, domain 1"/>
    <property type="match status" value="1"/>
</dbReference>
<evidence type="ECO:0000313" key="7">
    <source>
        <dbReference type="Proteomes" id="UP000191820"/>
    </source>
</evidence>
<dbReference type="EMBL" id="CP020472">
    <property type="protein sequence ID" value="ARD23268.1"/>
    <property type="molecule type" value="Genomic_DNA"/>
</dbReference>
<dbReference type="Pfam" id="PF01804">
    <property type="entry name" value="Penicil_amidase"/>
    <property type="match status" value="1"/>
</dbReference>
<accession>A0ABM6JNX2</accession>
<dbReference type="PANTHER" id="PTHR34218:SF3">
    <property type="entry name" value="ACYL-HOMOSERINE LACTONE ACYLASE PVDQ"/>
    <property type="match status" value="1"/>
</dbReference>
<dbReference type="InterPro" id="IPR029055">
    <property type="entry name" value="Ntn_hydrolases_N"/>
</dbReference>
<feature type="chain" id="PRO_5047356692" evidence="5">
    <location>
        <begin position="22"/>
        <end position="864"/>
    </location>
</feature>
<name>A0ABM6JNX2_9GAMM</name>
<keyword evidence="2 5" id="KW-0732">Signal</keyword>
<dbReference type="InterPro" id="IPR043147">
    <property type="entry name" value="Penicillin_amidase_A-knob"/>
</dbReference>
<dbReference type="SUPFAM" id="SSF56235">
    <property type="entry name" value="N-terminal nucleophile aminohydrolases (Ntn hydrolases)"/>
    <property type="match status" value="1"/>
</dbReference>
<keyword evidence="3" id="KW-0378">Hydrolase</keyword>
<dbReference type="Proteomes" id="UP000191820">
    <property type="component" value="Chromosome"/>
</dbReference>
<dbReference type="InterPro" id="IPR043146">
    <property type="entry name" value="Penicillin_amidase_N_B-knob"/>
</dbReference>
<evidence type="ECO:0000256" key="1">
    <source>
        <dbReference type="ARBA" id="ARBA00006586"/>
    </source>
</evidence>
<keyword evidence="4" id="KW-0865">Zymogen</keyword>
<sequence length="864" mass="93752">MKVMHLNKLMLAIGVASSVFIAGCGNDTDYSRSPEVTPEPEVTQPLQAFAPDGMLKAQIRRTAYGVPHIQADNLESLAFGSGYAQAQDNLCILADGFIKANSERSMYFGPHASIDFATGLPTAEDNGNLISDFAYKALKIRELAENQYSQFSYNSRALMEGFSAGYNQYLADVDAGEQQASPFCAGQPWVKPIEGVDVANYLFSIALLPGAANFLDLIFYANPGDAEEYLPRIVGPAPSAMQTAFIQDVKTKLIARANTITTPDTNPRDLGSNGWGLGKDKTENGKGMVLGNPHFPHTGNLRFWQSHITIPGQLDVMGGSLVGMPGLINIGFNKDLAWTHTFSTAEHFVMYNLELVSGDRMQYLYEGKPMPINKETVQVLVNGGPAGMLIAEKDIYTTAKGPIVEAPVGLAPFGWDDGQAFMIQDANMATKDPIDHWFAMNRATNKDEFQQAFKNYDGVIFNNTMYADKEGNAFYIDDSTVPGLSDFAVSLLKTNPDIIAAREQAGFTILPGNTSIFDFDSPMPYNRAPKLERTDFVQNSNNSFWSTNLDEPLENYSPMYGPERGQLSLRTRMALTLMEDAAGDDGKFNIDELETALLSNRIYLNDLIFTDLISQCDAQADTPVMVTDSISKDISGACIALKAWNGKQDNDSVGGALIREFAHQFDQNSMLAVPFDYNNAATTPHTLTTDGSALVALARATLNVEAAGFEVDAPMGSVQFVEKSLPDGSASGTKLPWPGTHNAEGGFNVFSTSLSGDDTLIPQHEYAAVMDAVSGAPLASGLTAEGYHIRYGSSWMMAVSFTDDGPVAKGILTYSESNNILSPSFADQSVLYSTEKQLRPFLFNEADIAASVESTTELSFQKGE</sequence>
<comment type="similarity">
    <text evidence="1">Belongs to the peptidase S45 family.</text>
</comment>
<proteinExistence type="inferred from homology"/>
<dbReference type="CDD" id="cd01936">
    <property type="entry name" value="Ntn_CA"/>
    <property type="match status" value="1"/>
</dbReference>
<reference evidence="6 7" key="1">
    <citation type="submission" date="2017-03" db="EMBL/GenBank/DDBJ databases">
        <title>Genome sequencing of Shewanella japonica KCTC 22435.</title>
        <authorList>
            <person name="Kim K.M."/>
        </authorList>
    </citation>
    <scope>NUCLEOTIDE SEQUENCE [LARGE SCALE GENOMIC DNA]</scope>
    <source>
        <strain evidence="6 7">KCTC 22435</strain>
    </source>
</reference>